<protein>
    <submittedName>
        <fullName evidence="4">Histidine N-alpha-methyltransferase</fullName>
    </submittedName>
</protein>
<dbReference type="InterPro" id="IPR051128">
    <property type="entry name" value="EgtD_Methyltrsf_superfamily"/>
</dbReference>
<name>A0ABQ3R9F4_STRRR</name>
<evidence type="ECO:0000313" key="5">
    <source>
        <dbReference type="Proteomes" id="UP000646738"/>
    </source>
</evidence>
<dbReference type="InterPro" id="IPR017804">
    <property type="entry name" value="MeTrfase_EgtD-like"/>
</dbReference>
<dbReference type="SUPFAM" id="SSF53335">
    <property type="entry name" value="S-adenosyl-L-methionine-dependent methyltransferases"/>
    <property type="match status" value="1"/>
</dbReference>
<dbReference type="EMBL" id="BNEA01000007">
    <property type="protein sequence ID" value="GHI52479.1"/>
    <property type="molecule type" value="Genomic_DNA"/>
</dbReference>
<keyword evidence="1" id="KW-0489">Methyltransferase</keyword>
<accession>A0ABQ3R9F4</accession>
<dbReference type="Gene3D" id="3.40.50.150">
    <property type="entry name" value="Vaccinia Virus protein VP39"/>
    <property type="match status" value="1"/>
</dbReference>
<dbReference type="RefSeq" id="WP_189991260.1">
    <property type="nucleotide sequence ID" value="NZ_BNCB01000003.1"/>
</dbReference>
<dbReference type="InterPro" id="IPR029063">
    <property type="entry name" value="SAM-dependent_MTases_sf"/>
</dbReference>
<dbReference type="InterPro" id="IPR019257">
    <property type="entry name" value="MeTrfase_dom"/>
</dbReference>
<organism evidence="4 5">
    <name type="scientific">Streptomyces rubradiris</name>
    <name type="common">Streptomyces achromogenes subsp. rubradiris</name>
    <dbReference type="NCBI Taxonomy" id="285531"/>
    <lineage>
        <taxon>Bacteria</taxon>
        <taxon>Bacillati</taxon>
        <taxon>Actinomycetota</taxon>
        <taxon>Actinomycetes</taxon>
        <taxon>Kitasatosporales</taxon>
        <taxon>Streptomycetaceae</taxon>
        <taxon>Streptomyces</taxon>
    </lineage>
</organism>
<dbReference type="PANTHER" id="PTHR43397:SF1">
    <property type="entry name" value="ERGOTHIONEINE BIOSYNTHESIS PROTEIN 1"/>
    <property type="match status" value="1"/>
</dbReference>
<reference evidence="5" key="1">
    <citation type="submission" date="2023-07" db="EMBL/GenBank/DDBJ databases">
        <title>Whole genome shotgun sequence of Streptomyces achromogenes subsp. rubradiris NBRC 14000.</title>
        <authorList>
            <person name="Komaki H."/>
            <person name="Tamura T."/>
        </authorList>
    </citation>
    <scope>NUCLEOTIDE SEQUENCE [LARGE SCALE GENOMIC DNA]</scope>
    <source>
        <strain evidence="5">NBRC 14000</strain>
    </source>
</reference>
<evidence type="ECO:0000256" key="1">
    <source>
        <dbReference type="ARBA" id="ARBA00022603"/>
    </source>
</evidence>
<gene>
    <name evidence="4" type="primary">egtD_1</name>
    <name evidence="4" type="ORF">Srubr_23250</name>
</gene>
<evidence type="ECO:0000313" key="4">
    <source>
        <dbReference type="EMBL" id="GHI52479.1"/>
    </source>
</evidence>
<evidence type="ECO:0000259" key="3">
    <source>
        <dbReference type="Pfam" id="PF10017"/>
    </source>
</evidence>
<keyword evidence="5" id="KW-1185">Reference proteome</keyword>
<sequence>MTESRVAAPVTDVALPWAADGLSGTPEEGLRAGLAAPAPVRHRRIPSLFGYDETGSRLFEEITGLPEYYPPRAERRLLTEHGEELVGLVRPAELVDLGAGSAHKSEILLAAMDGHGLLRAYTGVDVSLEPMRQAAVRIRRRWPRARVTAVHGDFLAALAWLSRAERVAHGTATGGDGNGSGGRLLALLGNTLGNLSEPEQTRFLRAVRAGCAPDDHLLVCVDLNEPVEVVRRAYAAGYTGPRPVRRMFALNTLLHLNRRYGADFDTDAFEPELTYDVARREVRGGLRSLRRQRVTLPRLGLAVDFDAGELLLHDVIRKFTVDDLVRAVGEHGMSCRRHWVEEEFGYGAFLFRPTR</sequence>
<proteinExistence type="predicted"/>
<keyword evidence="2" id="KW-0808">Transferase</keyword>
<comment type="caution">
    <text evidence="4">The sequence shown here is derived from an EMBL/GenBank/DDBJ whole genome shotgun (WGS) entry which is preliminary data.</text>
</comment>
<dbReference type="Proteomes" id="UP000646738">
    <property type="component" value="Unassembled WGS sequence"/>
</dbReference>
<feature type="domain" description="Histidine-specific methyltransferase SAM-dependent" evidence="3">
    <location>
        <begin position="30"/>
        <end position="352"/>
    </location>
</feature>
<evidence type="ECO:0000256" key="2">
    <source>
        <dbReference type="ARBA" id="ARBA00022679"/>
    </source>
</evidence>
<dbReference type="PIRSF" id="PIRSF018005">
    <property type="entry name" value="UCP018005"/>
    <property type="match status" value="1"/>
</dbReference>
<dbReference type="PANTHER" id="PTHR43397">
    <property type="entry name" value="ERGOTHIONEINE BIOSYNTHESIS PROTEIN 1"/>
    <property type="match status" value="1"/>
</dbReference>
<dbReference type="Pfam" id="PF10017">
    <property type="entry name" value="Methyltransf_33"/>
    <property type="match status" value="1"/>
</dbReference>